<feature type="compositionally biased region" description="Acidic residues" evidence="3">
    <location>
        <begin position="670"/>
        <end position="754"/>
    </location>
</feature>
<reference evidence="7 8" key="1">
    <citation type="submission" date="2018-09" db="EMBL/GenBank/DDBJ databases">
        <title>Genomic investigation of the strawberry pathogen Phytophthora fragariae indicates pathogenicity is determined by transcriptional variation in three key races.</title>
        <authorList>
            <person name="Adams T.M."/>
            <person name="Armitage A.D."/>
            <person name="Sobczyk M.K."/>
            <person name="Bates H.J."/>
            <person name="Dunwell J.M."/>
            <person name="Nellist C.F."/>
            <person name="Harrison R.J."/>
        </authorList>
    </citation>
    <scope>NUCLEOTIDE SEQUENCE [LARGE SCALE GENOMIC DNA]</scope>
    <source>
        <strain evidence="7 8">SCRP324</strain>
    </source>
</reference>
<dbReference type="PROSITE" id="PS51391">
    <property type="entry name" value="CID"/>
    <property type="match status" value="1"/>
</dbReference>
<dbReference type="SMART" id="SM00648">
    <property type="entry name" value="SWAP"/>
    <property type="match status" value="1"/>
</dbReference>
<feature type="compositionally biased region" description="Low complexity" evidence="3">
    <location>
        <begin position="14"/>
        <end position="26"/>
    </location>
</feature>
<sequence>MGRRRPSRSEEDAAPPAERQPQPQLPWGMEKTEMQPSSLTALTDDKLARFVLGHQKKTKFQKEREDREAKKRQADEEAAKIYATFVASFDNEDETKGKAFVRGGAQESGDVYRLRPNEPPPVSKKVPEVDTRVQEVKQRDVEQLQKPRKRRAIDEFLEEMKERGPAPVVMDGAAMTKGSFDTGDPETTNLYVGNLAPTVTEELLEKEFGRYGDVNSVKIMWPRSEEERARRRNCGFVSFYERRDADDARVNLDNKELEGQPIIVGWGKAVKIQPRARAPGVLLPAAVTPTSITAPTIPSADVYTVGTQTIAVEVPADESVKRRVDHLARYVAADGQQFENAVRMREANNKADYGFLFEPQSSLALYYRWRVYSFAMGDDEYSSRDRRHFDSRAGRESATVGKDQKLLTGQQLARARDLERGRERNRLSSEDYDDFKELIAALTLERESVKKTMGFALDNSEAAVDLVNIILESFKSSAASGVTLIGLLYVTSDILHNSSAAVKNASLFRTTFQECLPEIMDTLRVAHKNIIGRMSANAMKEKVMNVLNAWESWSLFPPAVLVGLHATFLRKMEEDEYIATHSLTLEGIGEADLERLRKTCRQAGILASGDVKQLGARLHWLKAFTSPTATSAPAPTMAVKKPSTVNLNNVSADEPKVDTNDTAERKSEKVDEEDRENLDGEPIDEEDLDGDPIDEEPSIECSDDVDGALMDDEALDAEPLDGDVAEDELDGEPLADEDLDGAPMDEDDLDGEPI</sequence>
<dbReference type="Pfam" id="PF01805">
    <property type="entry name" value="Surp"/>
    <property type="match status" value="1"/>
</dbReference>
<dbReference type="InterPro" id="IPR012677">
    <property type="entry name" value="Nucleotide-bd_a/b_plait_sf"/>
</dbReference>
<accession>A0A6A3K6E2</accession>
<evidence type="ECO:0000259" key="6">
    <source>
        <dbReference type="PROSITE" id="PS51391"/>
    </source>
</evidence>
<evidence type="ECO:0000259" key="4">
    <source>
        <dbReference type="PROSITE" id="PS50102"/>
    </source>
</evidence>
<dbReference type="InterPro" id="IPR008942">
    <property type="entry name" value="ENTH_VHS"/>
</dbReference>
<gene>
    <name evidence="7" type="ORF">PR002_g17993</name>
</gene>
<dbReference type="InterPro" id="IPR051485">
    <property type="entry name" value="SR-CTD_assoc_factor"/>
</dbReference>
<dbReference type="Gene3D" id="1.25.40.90">
    <property type="match status" value="1"/>
</dbReference>
<dbReference type="PROSITE" id="PS50102">
    <property type="entry name" value="RRM"/>
    <property type="match status" value="1"/>
</dbReference>
<evidence type="ECO:0000259" key="5">
    <source>
        <dbReference type="PROSITE" id="PS50128"/>
    </source>
</evidence>
<comment type="caution">
    <text evidence="7">The sequence shown here is derived from an EMBL/GenBank/DDBJ whole genome shotgun (WGS) entry which is preliminary data.</text>
</comment>
<feature type="compositionally biased region" description="Basic and acidic residues" evidence="3">
    <location>
        <begin position="60"/>
        <end position="75"/>
    </location>
</feature>
<evidence type="ECO:0000256" key="1">
    <source>
        <dbReference type="ARBA" id="ARBA00022884"/>
    </source>
</evidence>
<feature type="region of interest" description="Disordered" evidence="3">
    <location>
        <begin position="629"/>
        <end position="754"/>
    </location>
</feature>
<feature type="region of interest" description="Disordered" evidence="3">
    <location>
        <begin position="53"/>
        <end position="75"/>
    </location>
</feature>
<feature type="region of interest" description="Disordered" evidence="3">
    <location>
        <begin position="1"/>
        <end position="36"/>
    </location>
</feature>
<dbReference type="GO" id="GO:0003723">
    <property type="term" value="F:RNA binding"/>
    <property type="evidence" value="ECO:0007669"/>
    <property type="project" value="UniProtKB-UniRule"/>
</dbReference>
<dbReference type="Pfam" id="PF00076">
    <property type="entry name" value="RRM_1"/>
    <property type="match status" value="1"/>
</dbReference>
<evidence type="ECO:0008006" key="9">
    <source>
        <dbReference type="Google" id="ProtNLM"/>
    </source>
</evidence>
<dbReference type="PANTHER" id="PTHR23140:SF0">
    <property type="entry name" value="U2 SNRNP-ASSOCIATED SURP MOTIF-CONTAINING PROTEIN"/>
    <property type="match status" value="1"/>
</dbReference>
<keyword evidence="1 2" id="KW-0694">RNA-binding</keyword>
<protein>
    <recommendedName>
        <fullName evidence="9">U2 snRNP-associated SURP motif-containing protein</fullName>
    </recommendedName>
</protein>
<dbReference type="SUPFAM" id="SSF109905">
    <property type="entry name" value="Surp module (SWAP domain)"/>
    <property type="match status" value="1"/>
</dbReference>
<evidence type="ECO:0000256" key="2">
    <source>
        <dbReference type="PROSITE-ProRule" id="PRU00176"/>
    </source>
</evidence>
<dbReference type="AlphaFoldDB" id="A0A6A3K6E2"/>
<dbReference type="SMART" id="SM00582">
    <property type="entry name" value="RPR"/>
    <property type="match status" value="1"/>
</dbReference>
<dbReference type="Proteomes" id="UP000435112">
    <property type="component" value="Unassembled WGS sequence"/>
</dbReference>
<dbReference type="OrthoDB" id="204949at2759"/>
<feature type="domain" description="RRM" evidence="4">
    <location>
        <begin position="188"/>
        <end position="269"/>
    </location>
</feature>
<evidence type="ECO:0000256" key="3">
    <source>
        <dbReference type="SAM" id="MobiDB-lite"/>
    </source>
</evidence>
<dbReference type="InterPro" id="IPR000061">
    <property type="entry name" value="Surp"/>
</dbReference>
<evidence type="ECO:0000313" key="8">
    <source>
        <dbReference type="Proteomes" id="UP000435112"/>
    </source>
</evidence>
<dbReference type="PROSITE" id="PS50128">
    <property type="entry name" value="SURP"/>
    <property type="match status" value="1"/>
</dbReference>
<dbReference type="InterPro" id="IPR006569">
    <property type="entry name" value="CID_dom"/>
</dbReference>
<dbReference type="Gene3D" id="3.30.70.330">
    <property type="match status" value="1"/>
</dbReference>
<dbReference type="SUPFAM" id="SSF54928">
    <property type="entry name" value="RNA-binding domain, RBD"/>
    <property type="match status" value="1"/>
</dbReference>
<evidence type="ECO:0000313" key="7">
    <source>
        <dbReference type="EMBL" id="KAE9001127.1"/>
    </source>
</evidence>
<dbReference type="Pfam" id="PF04818">
    <property type="entry name" value="CID"/>
    <property type="match status" value="1"/>
</dbReference>
<dbReference type="PANTHER" id="PTHR23140">
    <property type="entry name" value="RNA PROCESSING PROTEIN LD23810P"/>
    <property type="match status" value="1"/>
</dbReference>
<dbReference type="SMART" id="SM00360">
    <property type="entry name" value="RRM"/>
    <property type="match status" value="1"/>
</dbReference>
<dbReference type="InterPro" id="IPR000504">
    <property type="entry name" value="RRM_dom"/>
</dbReference>
<dbReference type="Gene3D" id="1.10.10.790">
    <property type="entry name" value="Surp module"/>
    <property type="match status" value="1"/>
</dbReference>
<dbReference type="GO" id="GO:0005634">
    <property type="term" value="C:nucleus"/>
    <property type="evidence" value="ECO:0007669"/>
    <property type="project" value="TreeGrafter"/>
</dbReference>
<organism evidence="7 8">
    <name type="scientific">Phytophthora rubi</name>
    <dbReference type="NCBI Taxonomy" id="129364"/>
    <lineage>
        <taxon>Eukaryota</taxon>
        <taxon>Sar</taxon>
        <taxon>Stramenopiles</taxon>
        <taxon>Oomycota</taxon>
        <taxon>Peronosporomycetes</taxon>
        <taxon>Peronosporales</taxon>
        <taxon>Peronosporaceae</taxon>
        <taxon>Phytophthora</taxon>
    </lineage>
</organism>
<name>A0A6A3K6E2_9STRA</name>
<dbReference type="InterPro" id="IPR035979">
    <property type="entry name" value="RBD_domain_sf"/>
</dbReference>
<dbReference type="EMBL" id="QXFU01001498">
    <property type="protein sequence ID" value="KAE9001127.1"/>
    <property type="molecule type" value="Genomic_DNA"/>
</dbReference>
<proteinExistence type="predicted"/>
<feature type="compositionally biased region" description="Basic and acidic residues" evidence="3">
    <location>
        <begin position="653"/>
        <end position="669"/>
    </location>
</feature>
<dbReference type="InterPro" id="IPR035967">
    <property type="entry name" value="SWAP/Surp_sf"/>
</dbReference>
<feature type="domain" description="CID" evidence="6">
    <location>
        <begin position="427"/>
        <end position="572"/>
    </location>
</feature>
<dbReference type="GO" id="GO:0006396">
    <property type="term" value="P:RNA processing"/>
    <property type="evidence" value="ECO:0007669"/>
    <property type="project" value="InterPro"/>
</dbReference>
<feature type="domain" description="SURP motif" evidence="5">
    <location>
        <begin position="323"/>
        <end position="367"/>
    </location>
</feature>